<feature type="transmembrane region" description="Helical" evidence="1">
    <location>
        <begin position="46"/>
        <end position="63"/>
    </location>
</feature>
<gene>
    <name evidence="2" type="ORF">AC578_2014</name>
</gene>
<reference evidence="2 3" key="1">
    <citation type="submission" date="2015-07" db="EMBL/GenBank/DDBJ databases">
        <title>Comparative genomics of the Sigatoka disease complex on banana suggests a link between parallel evolutionary changes in Pseudocercospora fijiensis and Pseudocercospora eumusae and increased virulence on the banana host.</title>
        <authorList>
            <person name="Chang T.-C."/>
            <person name="Salvucci A."/>
            <person name="Crous P.W."/>
            <person name="Stergiopoulos I."/>
        </authorList>
    </citation>
    <scope>NUCLEOTIDE SEQUENCE [LARGE SCALE GENOMIC DNA]</scope>
    <source>
        <strain evidence="2 3">CBS 114824</strain>
    </source>
</reference>
<evidence type="ECO:0008006" key="4">
    <source>
        <dbReference type="Google" id="ProtNLM"/>
    </source>
</evidence>
<dbReference type="Proteomes" id="UP000070133">
    <property type="component" value="Unassembled WGS sequence"/>
</dbReference>
<keyword evidence="1" id="KW-0472">Membrane</keyword>
<evidence type="ECO:0000256" key="1">
    <source>
        <dbReference type="SAM" id="Phobius"/>
    </source>
</evidence>
<keyword evidence="1" id="KW-1133">Transmembrane helix</keyword>
<accession>A0A139HHE9</accession>
<dbReference type="PANTHER" id="PTHR33604:SF3">
    <property type="entry name" value="OSJNBA0004B13.7 PROTEIN"/>
    <property type="match status" value="1"/>
</dbReference>
<sequence length="770" mass="87518">MSARSRLALKDEELGKRDDDWKPRHMHTQSPTIAPYLPWRWRKKRLLIVGAVVLIIWALHYVPQGLTWSGRQEQLSFTGNQIPSYRVHEGYDAVRAREPKGAPPRDEIDDGEEERIAKQYYNGMVRFYRLGASLQKISRTMGTYAQNRNVLFVASSLKSLANLIPMACEMARLDRNYVHIAVFGRSTLSLEELMEMNGVTYESCTAYWHDARGDYAEFSSDARAESAVRGALKHIQDYMHPQVIIMDDSKREEAYFTRAMRFKADALDKPLIEIPSGKYENWLWMTKLSAASLVHWHKPVIDIVIQAPTESSGSMIRLLQSLTNADYRGLKMPRLTIELPSKIEHFLQKYLEVYFQWPPGRQSHNEPSLLTVRHRIPSSRLSTETASLRFVESFYPSKRLDHYLLVLSPQVELSPLFLQYLQYTLLEYRYQGPYASSGSENLIGISLDVPSSSLNGKSEFVVPKVSNMSYGKFEEEEQVNMDDPAPFLYQGPTSTATLMFGDKWMELHDFLSWRVRATHAGKAVKANKFVSEMQPSWAEFLLELMWARNWFMLHPASAFVTVHNEMAQLPEEFLRSAQDSKTKDTPITPAHPEEEPYLLSAEQPVLTDHLEVDPTRNLMPLHQMLPFSGQLQEPAQLPAVAFNGGFSQMYTLGDQVEDYVTQFRKSFGGCQGEAVTRPRVIEAGKADDLFCLEGQEMKFVGEYQPEEDTDKQVAQAILDSTIDYSDEDDESTSTIGATHTITSTQAAKVKDVVSKEAGVPDTIPKGTSDG</sequence>
<evidence type="ECO:0000313" key="3">
    <source>
        <dbReference type="Proteomes" id="UP000070133"/>
    </source>
</evidence>
<dbReference type="PANTHER" id="PTHR33604">
    <property type="entry name" value="OSJNBA0004B13.7 PROTEIN"/>
    <property type="match status" value="1"/>
</dbReference>
<dbReference type="STRING" id="321146.A0A139HHE9"/>
<dbReference type="OrthoDB" id="5397682at2759"/>
<name>A0A139HHE9_9PEZI</name>
<keyword evidence="1" id="KW-0812">Transmembrane</keyword>
<organism evidence="2 3">
    <name type="scientific">Pseudocercospora eumusae</name>
    <dbReference type="NCBI Taxonomy" id="321146"/>
    <lineage>
        <taxon>Eukaryota</taxon>
        <taxon>Fungi</taxon>
        <taxon>Dikarya</taxon>
        <taxon>Ascomycota</taxon>
        <taxon>Pezizomycotina</taxon>
        <taxon>Dothideomycetes</taxon>
        <taxon>Dothideomycetidae</taxon>
        <taxon>Mycosphaerellales</taxon>
        <taxon>Mycosphaerellaceae</taxon>
        <taxon>Pseudocercospora</taxon>
    </lineage>
</organism>
<comment type="caution">
    <text evidence="2">The sequence shown here is derived from an EMBL/GenBank/DDBJ whole genome shotgun (WGS) entry which is preliminary data.</text>
</comment>
<protein>
    <recommendedName>
        <fullName evidence="4">Glycosyltransferase 2</fullName>
    </recommendedName>
</protein>
<dbReference type="AlphaFoldDB" id="A0A139HHE9"/>
<dbReference type="EMBL" id="LFZN01000050">
    <property type="protein sequence ID" value="KXT01779.1"/>
    <property type="molecule type" value="Genomic_DNA"/>
</dbReference>
<proteinExistence type="predicted"/>
<evidence type="ECO:0000313" key="2">
    <source>
        <dbReference type="EMBL" id="KXT01779.1"/>
    </source>
</evidence>
<keyword evidence="3" id="KW-1185">Reference proteome</keyword>